<gene>
    <name evidence="2" type="ORF">EZS27_030678</name>
</gene>
<dbReference type="InterPro" id="IPR012337">
    <property type="entry name" value="RNaseH-like_sf"/>
</dbReference>
<feature type="non-terminal residue" evidence="2">
    <location>
        <position position="1"/>
    </location>
</feature>
<organism evidence="2">
    <name type="scientific">termite gut metagenome</name>
    <dbReference type="NCBI Taxonomy" id="433724"/>
    <lineage>
        <taxon>unclassified sequences</taxon>
        <taxon>metagenomes</taxon>
        <taxon>organismal metagenomes</taxon>
    </lineage>
</organism>
<accession>A0A5J4QCM8</accession>
<dbReference type="PANTHER" id="PTHR46889">
    <property type="entry name" value="TRANSPOSASE INSF FOR INSERTION SEQUENCE IS3B-RELATED"/>
    <property type="match status" value="1"/>
</dbReference>
<proteinExistence type="predicted"/>
<evidence type="ECO:0000313" key="2">
    <source>
        <dbReference type="EMBL" id="KAA6319427.1"/>
    </source>
</evidence>
<dbReference type="InterPro" id="IPR050900">
    <property type="entry name" value="Transposase_IS3/IS150/IS904"/>
</dbReference>
<comment type="caution">
    <text evidence="2">The sequence shown here is derived from an EMBL/GenBank/DDBJ whole genome shotgun (WGS) entry which is preliminary data.</text>
</comment>
<dbReference type="GO" id="GO:0015074">
    <property type="term" value="P:DNA integration"/>
    <property type="evidence" value="ECO:0007669"/>
    <property type="project" value="InterPro"/>
</dbReference>
<dbReference type="Pfam" id="PF13276">
    <property type="entry name" value="HTH_21"/>
    <property type="match status" value="1"/>
</dbReference>
<dbReference type="GO" id="GO:0003676">
    <property type="term" value="F:nucleic acid binding"/>
    <property type="evidence" value="ECO:0007669"/>
    <property type="project" value="InterPro"/>
</dbReference>
<dbReference type="Gene3D" id="3.30.420.10">
    <property type="entry name" value="Ribonuclease H-like superfamily/Ribonuclease H"/>
    <property type="match status" value="1"/>
</dbReference>
<feature type="domain" description="Integrase catalytic" evidence="1">
    <location>
        <begin position="67"/>
        <end position="229"/>
    </location>
</feature>
<dbReference type="NCBIfam" id="NF033516">
    <property type="entry name" value="transpos_IS3"/>
    <property type="match status" value="1"/>
</dbReference>
<sequence length="231" mass="27097">YHLHKGRYGYRRITAEMKNLGYKINHKTVQKLMGALELRCKVRKVHYRSYKGEVGKIAPNVLERNFKAELPNQKWATDVTQINIKNEKIYLSPILDMFNGEIIAYSISKSPNMQMITQMLDKAFDKVKDTKGLIFHSDQGWQYQHYGYRKALEEHGIIQSMSRKGNCLDNAMAENFFGIMKSELLYAEKFETAEDFIKSLQQYMDYYNNKRIKNRLNGKSPVQYRALIQGT</sequence>
<reference evidence="2" key="1">
    <citation type="submission" date="2019-03" db="EMBL/GenBank/DDBJ databases">
        <title>Single cell metagenomics reveals metabolic interactions within the superorganism composed of flagellate Streblomastix strix and complex community of Bacteroidetes bacteria on its surface.</title>
        <authorList>
            <person name="Treitli S.C."/>
            <person name="Kolisko M."/>
            <person name="Husnik F."/>
            <person name="Keeling P."/>
            <person name="Hampl V."/>
        </authorList>
    </citation>
    <scope>NUCLEOTIDE SEQUENCE</scope>
    <source>
        <strain evidence="2">STM</strain>
    </source>
</reference>
<dbReference type="AlphaFoldDB" id="A0A5J4QCM8"/>
<dbReference type="PROSITE" id="PS50994">
    <property type="entry name" value="INTEGRASE"/>
    <property type="match status" value="1"/>
</dbReference>
<dbReference type="PANTHER" id="PTHR46889:SF4">
    <property type="entry name" value="TRANSPOSASE INSO FOR INSERTION SEQUENCE ELEMENT IS911B-RELATED"/>
    <property type="match status" value="1"/>
</dbReference>
<dbReference type="InterPro" id="IPR001584">
    <property type="entry name" value="Integrase_cat-core"/>
</dbReference>
<dbReference type="EMBL" id="SNRY01003881">
    <property type="protein sequence ID" value="KAA6319427.1"/>
    <property type="molecule type" value="Genomic_DNA"/>
</dbReference>
<dbReference type="Pfam" id="PF13333">
    <property type="entry name" value="rve_2"/>
    <property type="match status" value="1"/>
</dbReference>
<dbReference type="InterPro" id="IPR025948">
    <property type="entry name" value="HTH-like_dom"/>
</dbReference>
<dbReference type="Pfam" id="PF00665">
    <property type="entry name" value="rve"/>
    <property type="match status" value="1"/>
</dbReference>
<protein>
    <recommendedName>
        <fullName evidence="1">Integrase catalytic domain-containing protein</fullName>
    </recommendedName>
</protein>
<name>A0A5J4QCM8_9ZZZZ</name>
<dbReference type="InterPro" id="IPR048020">
    <property type="entry name" value="Transpos_IS3"/>
</dbReference>
<dbReference type="InterPro" id="IPR036397">
    <property type="entry name" value="RNaseH_sf"/>
</dbReference>
<evidence type="ECO:0000259" key="1">
    <source>
        <dbReference type="PROSITE" id="PS50994"/>
    </source>
</evidence>
<dbReference type="SUPFAM" id="SSF53098">
    <property type="entry name" value="Ribonuclease H-like"/>
    <property type="match status" value="1"/>
</dbReference>